<dbReference type="GO" id="GO:0005886">
    <property type="term" value="C:plasma membrane"/>
    <property type="evidence" value="ECO:0007669"/>
    <property type="project" value="UniProtKB-SubCell"/>
</dbReference>
<feature type="transmembrane region" description="Helical" evidence="7">
    <location>
        <begin position="234"/>
        <end position="255"/>
    </location>
</feature>
<name>A0A160PF21_9HYPH</name>
<proteinExistence type="inferred from homology"/>
<keyword evidence="5 7" id="KW-1133">Transmembrane helix</keyword>
<dbReference type="Pfam" id="PF01311">
    <property type="entry name" value="Bac_export_1"/>
    <property type="match status" value="1"/>
</dbReference>
<evidence type="ECO:0000256" key="2">
    <source>
        <dbReference type="ARBA" id="ARBA00009772"/>
    </source>
</evidence>
<evidence type="ECO:0000256" key="6">
    <source>
        <dbReference type="ARBA" id="ARBA00023136"/>
    </source>
</evidence>
<feature type="transmembrane region" description="Helical" evidence="7">
    <location>
        <begin position="141"/>
        <end position="163"/>
    </location>
</feature>
<feature type="transmembrane region" description="Helical" evidence="7">
    <location>
        <begin position="51"/>
        <end position="70"/>
    </location>
</feature>
<keyword evidence="6 7" id="KW-0472">Membrane</keyword>
<organism evidence="8 9">
    <name type="scientific">Methylorubrum populi</name>
    <dbReference type="NCBI Taxonomy" id="223967"/>
    <lineage>
        <taxon>Bacteria</taxon>
        <taxon>Pseudomonadati</taxon>
        <taxon>Pseudomonadota</taxon>
        <taxon>Alphaproteobacteria</taxon>
        <taxon>Hyphomicrobiales</taxon>
        <taxon>Methylobacteriaceae</taxon>
        <taxon>Methylorubrum</taxon>
    </lineage>
</organism>
<dbReference type="Proteomes" id="UP000218288">
    <property type="component" value="Chromosome"/>
</dbReference>
<dbReference type="NCBIfam" id="TIGR01401">
    <property type="entry name" value="fliR_like_III"/>
    <property type="match status" value="1"/>
</dbReference>
<dbReference type="PRINTS" id="PR00953">
    <property type="entry name" value="TYPE3IMRPROT"/>
</dbReference>
<dbReference type="InterPro" id="IPR002010">
    <property type="entry name" value="T3SS_IM_R"/>
</dbReference>
<dbReference type="AlphaFoldDB" id="A0A160PF21"/>
<dbReference type="GO" id="GO:0006605">
    <property type="term" value="P:protein targeting"/>
    <property type="evidence" value="ECO:0007669"/>
    <property type="project" value="UniProtKB-UniRule"/>
</dbReference>
<sequence>MASAPDPNALAGLTALFTEAMRWVSAAALGMARPAGIFLILPVFTRAEMGTLIRLGLAFGLAFPILGYSQQSVAPTDADIQVVHLVLVALKELFVGVLIGFVIGIPFWAIQSVGELIDTQRGISNEVAPVDPTTKSQSSALGLFLGLLAITVFVAADGLNTLVETLYASYGLWPIQRFLPATDLDAMMDLARLVDRVLRTALLVGGPVIVLMLLLDLCVMLIGRFAPQLNANDLAPTVKNVAVVLFLMAYASYLFDYTSAKIGTVRGVGATIGPFLR</sequence>
<evidence type="ECO:0000313" key="9">
    <source>
        <dbReference type="Proteomes" id="UP000218288"/>
    </source>
</evidence>
<dbReference type="InterPro" id="IPR006304">
    <property type="entry name" value="T3SS_SpaR/YscT"/>
</dbReference>
<dbReference type="EMBL" id="AP014809">
    <property type="protein sequence ID" value="BAU89950.1"/>
    <property type="molecule type" value="Genomic_DNA"/>
</dbReference>
<accession>A0A160PF21</accession>
<feature type="transmembrane region" description="Helical" evidence="7">
    <location>
        <begin position="197"/>
        <end position="222"/>
    </location>
</feature>
<dbReference type="PANTHER" id="PTHR30065:SF1">
    <property type="entry name" value="SURFACE PRESENTATION OF ANTIGENS PROTEIN SPAR"/>
    <property type="match status" value="1"/>
</dbReference>
<protein>
    <submittedName>
        <fullName evidence="8">Translocation protein in type III secretion system, hrcT</fullName>
    </submittedName>
</protein>
<feature type="transmembrane region" description="Helical" evidence="7">
    <location>
        <begin position="20"/>
        <end position="44"/>
    </location>
</feature>
<evidence type="ECO:0000256" key="5">
    <source>
        <dbReference type="ARBA" id="ARBA00022989"/>
    </source>
</evidence>
<dbReference type="PANTHER" id="PTHR30065">
    <property type="entry name" value="FLAGELLAR BIOSYNTHETIC PROTEIN FLIR"/>
    <property type="match status" value="1"/>
</dbReference>
<keyword evidence="3 7" id="KW-1003">Cell membrane</keyword>
<evidence type="ECO:0000256" key="4">
    <source>
        <dbReference type="ARBA" id="ARBA00022692"/>
    </source>
</evidence>
<keyword evidence="4 7" id="KW-0812">Transmembrane</keyword>
<comment type="subcellular location">
    <subcellularLocation>
        <location evidence="1 7">Cell membrane</location>
        <topology evidence="1 7">Multi-pass membrane protein</topology>
    </subcellularLocation>
</comment>
<evidence type="ECO:0000256" key="3">
    <source>
        <dbReference type="ARBA" id="ARBA00022475"/>
    </source>
</evidence>
<reference evidence="8 9" key="1">
    <citation type="journal article" date="2016" name="Genome Announc.">
        <title>Complete Genome Sequence of Methylobacterium populi P-1M, Isolated from Pink-Pigmented Household Biofilm.</title>
        <authorList>
            <person name="Morohoshi T."/>
            <person name="Ikeda T."/>
        </authorList>
    </citation>
    <scope>NUCLEOTIDE SEQUENCE [LARGE SCALE GENOMIC DNA]</scope>
    <source>
        <strain evidence="8 9">P-1M</strain>
    </source>
</reference>
<evidence type="ECO:0000313" key="8">
    <source>
        <dbReference type="EMBL" id="BAU89950.1"/>
    </source>
</evidence>
<dbReference type="OrthoDB" id="9807748at2"/>
<dbReference type="RefSeq" id="WP_096484363.1">
    <property type="nucleotide sequence ID" value="NZ_AP014809.1"/>
</dbReference>
<evidence type="ECO:0000256" key="7">
    <source>
        <dbReference type="RuleBase" id="RU362072"/>
    </source>
</evidence>
<gene>
    <name evidence="8" type="ORF">MPPM_1345</name>
</gene>
<comment type="similarity">
    <text evidence="2 7">Belongs to the FliR/MopE/SpaR family.</text>
</comment>
<evidence type="ECO:0000256" key="1">
    <source>
        <dbReference type="ARBA" id="ARBA00004651"/>
    </source>
</evidence>
<feature type="transmembrane region" description="Helical" evidence="7">
    <location>
        <begin position="82"/>
        <end position="110"/>
    </location>
</feature>